<keyword evidence="3" id="KW-1185">Reference proteome</keyword>
<feature type="region of interest" description="Disordered" evidence="1">
    <location>
        <begin position="115"/>
        <end position="167"/>
    </location>
</feature>
<feature type="region of interest" description="Disordered" evidence="1">
    <location>
        <begin position="25"/>
        <end position="52"/>
    </location>
</feature>
<reference evidence="2 3" key="1">
    <citation type="submission" date="2018-08" db="EMBL/GenBank/DDBJ databases">
        <authorList>
            <person name="Laetsch R D."/>
            <person name="Stevens L."/>
            <person name="Kumar S."/>
            <person name="Blaxter L. M."/>
        </authorList>
    </citation>
    <scope>NUCLEOTIDE SEQUENCE [LARGE SCALE GENOMIC DNA]</scope>
</reference>
<evidence type="ECO:0000256" key="1">
    <source>
        <dbReference type="SAM" id="MobiDB-lite"/>
    </source>
</evidence>
<feature type="compositionally biased region" description="Polar residues" evidence="1">
    <location>
        <begin position="129"/>
        <end position="154"/>
    </location>
</feature>
<sequence>MPLFEGCCSNLAIDRKKSTAYAPSTYELETKQQQQQQPQQQEPSTSKHARSLKQRKSGCCSCREMNGSGKNPIVRFNEGLPTGSTEMLHATNFYQNCVDEDTESRWMEVYEEQRSVGQTSSENDGENEVITSKLSTRSTIEIGQPKPDNSSTFLEKTHSAEPKGGNFESHLQRCHEMENIDKVAQQG</sequence>
<dbReference type="Proteomes" id="UP000276991">
    <property type="component" value="Unassembled WGS sequence"/>
</dbReference>
<protein>
    <submittedName>
        <fullName evidence="2">Uncharacterized protein</fullName>
    </submittedName>
</protein>
<gene>
    <name evidence="2" type="ORF">NAV_LOCUS2576</name>
</gene>
<dbReference type="AlphaFoldDB" id="A0A498S746"/>
<accession>A0A498S746</accession>
<evidence type="ECO:0000313" key="3">
    <source>
        <dbReference type="Proteomes" id="UP000276991"/>
    </source>
</evidence>
<feature type="compositionally biased region" description="Low complexity" evidence="1">
    <location>
        <begin position="32"/>
        <end position="41"/>
    </location>
</feature>
<name>A0A498S746_ACAVI</name>
<dbReference type="OrthoDB" id="5859298at2759"/>
<dbReference type="EMBL" id="UPTC01000279">
    <property type="protein sequence ID" value="VBB27746.1"/>
    <property type="molecule type" value="Genomic_DNA"/>
</dbReference>
<organism evidence="2 3">
    <name type="scientific">Acanthocheilonema viteae</name>
    <name type="common">Filarial nematode worm</name>
    <name type="synonym">Dipetalonema viteae</name>
    <dbReference type="NCBI Taxonomy" id="6277"/>
    <lineage>
        <taxon>Eukaryota</taxon>
        <taxon>Metazoa</taxon>
        <taxon>Ecdysozoa</taxon>
        <taxon>Nematoda</taxon>
        <taxon>Chromadorea</taxon>
        <taxon>Rhabditida</taxon>
        <taxon>Spirurina</taxon>
        <taxon>Spiruromorpha</taxon>
        <taxon>Filarioidea</taxon>
        <taxon>Onchocercidae</taxon>
        <taxon>Acanthocheilonema</taxon>
    </lineage>
</organism>
<proteinExistence type="predicted"/>
<evidence type="ECO:0000313" key="2">
    <source>
        <dbReference type="EMBL" id="VBB27746.1"/>
    </source>
</evidence>